<reference evidence="1 2" key="1">
    <citation type="submission" date="2021-07" db="EMBL/GenBank/DDBJ databases">
        <title>Clostridium weizhouense sp. nov., an anaerobic bacterium isolated from activated sludge of Petroleum wastewater.</title>
        <authorList>
            <person name="Li Q."/>
        </authorList>
    </citation>
    <scope>NUCLEOTIDE SEQUENCE [LARGE SCALE GENOMIC DNA]</scope>
    <source>
        <strain evidence="1 2">YB-6</strain>
    </source>
</reference>
<name>A0ABS7AJY3_9CLOT</name>
<dbReference type="Proteomes" id="UP001519921">
    <property type="component" value="Unassembled WGS sequence"/>
</dbReference>
<proteinExistence type="predicted"/>
<evidence type="ECO:0000313" key="1">
    <source>
        <dbReference type="EMBL" id="MBW6408980.1"/>
    </source>
</evidence>
<organism evidence="1 2">
    <name type="scientific">Clostridium weizhouense</name>
    <dbReference type="NCBI Taxonomy" id="2859781"/>
    <lineage>
        <taxon>Bacteria</taxon>
        <taxon>Bacillati</taxon>
        <taxon>Bacillota</taxon>
        <taxon>Clostridia</taxon>
        <taxon>Eubacteriales</taxon>
        <taxon>Clostridiaceae</taxon>
        <taxon>Clostridium</taxon>
    </lineage>
</organism>
<sequence length="89" mass="10378">MENFKTIYDLLKGNTFQDIQKYLGTKIEKVYIESIELIPIGHYSECKITYHSSKEGYRDYDGEKCLVIPANTPIDMLVTLFELSKEHII</sequence>
<evidence type="ECO:0000313" key="2">
    <source>
        <dbReference type="Proteomes" id="UP001519921"/>
    </source>
</evidence>
<comment type="caution">
    <text evidence="1">The sequence shown here is derived from an EMBL/GenBank/DDBJ whole genome shotgun (WGS) entry which is preliminary data.</text>
</comment>
<dbReference type="EMBL" id="JAHXPT010000002">
    <property type="protein sequence ID" value="MBW6408980.1"/>
    <property type="molecule type" value="Genomic_DNA"/>
</dbReference>
<dbReference type="RefSeq" id="WP_219778043.1">
    <property type="nucleotide sequence ID" value="NZ_JAHXPT010000002.1"/>
</dbReference>
<accession>A0ABS7AJY3</accession>
<keyword evidence="2" id="KW-1185">Reference proteome</keyword>
<gene>
    <name evidence="1" type="ORF">KYD98_02650</name>
</gene>
<protein>
    <submittedName>
        <fullName evidence="1">Uncharacterized protein</fullName>
    </submittedName>
</protein>